<feature type="transmembrane region" description="Helical" evidence="1">
    <location>
        <begin position="142"/>
        <end position="161"/>
    </location>
</feature>
<feature type="transmembrane region" description="Helical" evidence="1">
    <location>
        <begin position="50"/>
        <end position="73"/>
    </location>
</feature>
<proteinExistence type="predicted"/>
<protein>
    <submittedName>
        <fullName evidence="2">Low temperature requirement protein A</fullName>
    </submittedName>
</protein>
<keyword evidence="1" id="KW-0812">Transmembrane</keyword>
<evidence type="ECO:0000313" key="3">
    <source>
        <dbReference type="Proteomes" id="UP001213972"/>
    </source>
</evidence>
<keyword evidence="1" id="KW-0472">Membrane</keyword>
<accession>A0AAJ5W024</accession>
<feature type="transmembrane region" description="Helical" evidence="1">
    <location>
        <begin position="113"/>
        <end position="130"/>
    </location>
</feature>
<dbReference type="Proteomes" id="UP001213972">
    <property type="component" value="Chromosome"/>
</dbReference>
<evidence type="ECO:0000313" key="2">
    <source>
        <dbReference type="EMBL" id="WEK13257.1"/>
    </source>
</evidence>
<reference evidence="2" key="1">
    <citation type="submission" date="2023-03" db="EMBL/GenBank/DDBJ databases">
        <title>Andean soil-derived lignocellulolytic bacterial consortium as a source of novel taxa and putative plastic-active enzymes.</title>
        <authorList>
            <person name="Diaz-Garcia L."/>
            <person name="Chuvochina M."/>
            <person name="Feuerriegel G."/>
            <person name="Bunk B."/>
            <person name="Sproer C."/>
            <person name="Streit W.R."/>
            <person name="Rodriguez L.M."/>
            <person name="Overmann J."/>
            <person name="Jimenez D.J."/>
        </authorList>
    </citation>
    <scope>NUCLEOTIDE SEQUENCE</scope>
    <source>
        <strain evidence="2">MAG 4610</strain>
    </source>
</reference>
<feature type="transmembrane region" description="Helical" evidence="1">
    <location>
        <begin position="312"/>
        <end position="333"/>
    </location>
</feature>
<feature type="transmembrane region" description="Helical" evidence="1">
    <location>
        <begin position="365"/>
        <end position="386"/>
    </location>
</feature>
<evidence type="ECO:0000256" key="1">
    <source>
        <dbReference type="SAM" id="Phobius"/>
    </source>
</evidence>
<sequence>MSNRLDTAPGGPALRDRDPSRVHWMELFFDLIFVALIGQLAHGLHEEPTVVGLAVFLALFASVWWSWVNLTFVVNASPDLTRRGLGVVMMIAMFAVGAIAVAAPEAIGERAPLFAAGNAALRLLLLFLWLRRTRGDGAAARSRVLIYNGLTALLWIVSAVLPAPVSFALWALALIVEVVMLVGTFRSWGGAAMARIDVEHLSERFGLLVIIVLGESVLTTVAAVNTHWSPDSAAAAALALAIVSFLAWSFFFYGADALRFGLDLLREREDSRAIRDIIGFLPYPLLAGVTVIAGAIAVAIHHPGEPLPSVSAVSLCAGVALYHFTNALIAVRLGDDPSSVVVWATPAVALPLAILPIALALPALAALAAVAVALAITATLTASLAYRRRRDPRGSEATAGVA</sequence>
<feature type="transmembrane region" description="Helical" evidence="1">
    <location>
        <begin position="205"/>
        <end position="228"/>
    </location>
</feature>
<dbReference type="AlphaFoldDB" id="A0AAJ5W024"/>
<feature type="transmembrane region" description="Helical" evidence="1">
    <location>
        <begin position="24"/>
        <end position="44"/>
    </location>
</feature>
<organism evidence="2 3">
    <name type="scientific">Candidatus Microbacterium phytovorans</name>
    <dbReference type="NCBI Taxonomy" id="3121374"/>
    <lineage>
        <taxon>Bacteria</taxon>
        <taxon>Bacillati</taxon>
        <taxon>Actinomycetota</taxon>
        <taxon>Actinomycetes</taxon>
        <taxon>Micrococcales</taxon>
        <taxon>Microbacteriaceae</taxon>
        <taxon>Microbacterium</taxon>
    </lineage>
</organism>
<gene>
    <name evidence="2" type="ORF">P0Y48_12465</name>
</gene>
<dbReference type="PANTHER" id="PTHR36840">
    <property type="entry name" value="BLL5714 PROTEIN"/>
    <property type="match status" value="1"/>
</dbReference>
<dbReference type="EMBL" id="CP119321">
    <property type="protein sequence ID" value="WEK13257.1"/>
    <property type="molecule type" value="Genomic_DNA"/>
</dbReference>
<name>A0AAJ5W024_9MICO</name>
<feature type="transmembrane region" description="Helical" evidence="1">
    <location>
        <begin position="167"/>
        <end position="185"/>
    </location>
</feature>
<feature type="transmembrane region" description="Helical" evidence="1">
    <location>
        <begin position="277"/>
        <end position="300"/>
    </location>
</feature>
<feature type="transmembrane region" description="Helical" evidence="1">
    <location>
        <begin position="85"/>
        <end position="107"/>
    </location>
</feature>
<dbReference type="Pfam" id="PF06772">
    <property type="entry name" value="LtrA"/>
    <property type="match status" value="1"/>
</dbReference>
<feature type="transmembrane region" description="Helical" evidence="1">
    <location>
        <begin position="340"/>
        <end position="359"/>
    </location>
</feature>
<dbReference type="PANTHER" id="PTHR36840:SF1">
    <property type="entry name" value="BLL5714 PROTEIN"/>
    <property type="match status" value="1"/>
</dbReference>
<keyword evidence="1" id="KW-1133">Transmembrane helix</keyword>
<feature type="transmembrane region" description="Helical" evidence="1">
    <location>
        <begin position="234"/>
        <end position="256"/>
    </location>
</feature>
<dbReference type="InterPro" id="IPR010640">
    <property type="entry name" value="Low_temperature_requirement_A"/>
</dbReference>